<dbReference type="GO" id="GO:0003700">
    <property type="term" value="F:DNA-binding transcription factor activity"/>
    <property type="evidence" value="ECO:0007669"/>
    <property type="project" value="InterPro"/>
</dbReference>
<dbReference type="InterPro" id="IPR036390">
    <property type="entry name" value="WH_DNA-bd_sf"/>
</dbReference>
<dbReference type="PANTHER" id="PTHR38600:SF2">
    <property type="entry name" value="SLL0088 PROTEIN"/>
    <property type="match status" value="1"/>
</dbReference>
<dbReference type="InterPro" id="IPR001845">
    <property type="entry name" value="HTH_ArsR_DNA-bd_dom"/>
</dbReference>
<dbReference type="Pfam" id="PF01022">
    <property type="entry name" value="HTH_5"/>
    <property type="match status" value="1"/>
</dbReference>
<dbReference type="PRINTS" id="PR00778">
    <property type="entry name" value="HTHARSR"/>
</dbReference>
<keyword evidence="4" id="KW-1185">Reference proteome</keyword>
<dbReference type="AlphaFoldDB" id="A0AA90SQ52"/>
<dbReference type="InterPro" id="IPR036388">
    <property type="entry name" value="WH-like_DNA-bd_sf"/>
</dbReference>
<evidence type="ECO:0000256" key="1">
    <source>
        <dbReference type="SAM" id="MobiDB-lite"/>
    </source>
</evidence>
<protein>
    <submittedName>
        <fullName evidence="3">Metalloregulator ArsR/SmtB family transcription factor</fullName>
    </submittedName>
</protein>
<accession>A0AA90SQ52</accession>
<comment type="caution">
    <text evidence="3">The sequence shown here is derived from an EMBL/GenBank/DDBJ whole genome shotgun (WGS) entry which is preliminary data.</text>
</comment>
<sequence length="131" mass="14576">MSVYSAIADPVRREVLLLLRSGPRTAGQIAASFDISRPAVSRHLRVLREAHLIEAERGQDGRERAYVLRPSALREVEEWIAAVRGPARFAELLGSPALDTEVSRARRDSRHAAQQREVSIDPSRLDERGTG</sequence>
<dbReference type="CDD" id="cd00090">
    <property type="entry name" value="HTH_ARSR"/>
    <property type="match status" value="1"/>
</dbReference>
<reference evidence="3" key="1">
    <citation type="submission" date="2023-08" db="EMBL/GenBank/DDBJ databases">
        <title>The draft genome of Tsukamurella strandjordii strain 050030.</title>
        <authorList>
            <person name="Zhao F."/>
            <person name="Feng Y."/>
            <person name="Zong Z."/>
        </authorList>
    </citation>
    <scope>NUCLEOTIDE SEQUENCE</scope>
    <source>
        <strain evidence="3">050030</strain>
    </source>
</reference>
<dbReference type="Proteomes" id="UP001178281">
    <property type="component" value="Unassembled WGS sequence"/>
</dbReference>
<dbReference type="EMBL" id="JAUTIX010000002">
    <property type="protein sequence ID" value="MDP0397566.1"/>
    <property type="molecule type" value="Genomic_DNA"/>
</dbReference>
<dbReference type="PROSITE" id="PS50987">
    <property type="entry name" value="HTH_ARSR_2"/>
    <property type="match status" value="1"/>
</dbReference>
<dbReference type="PANTHER" id="PTHR38600">
    <property type="entry name" value="TRANSCRIPTIONAL REGULATORY PROTEIN"/>
    <property type="match status" value="1"/>
</dbReference>
<evidence type="ECO:0000259" key="2">
    <source>
        <dbReference type="PROSITE" id="PS50987"/>
    </source>
</evidence>
<dbReference type="InterPro" id="IPR011991">
    <property type="entry name" value="ArsR-like_HTH"/>
</dbReference>
<feature type="domain" description="HTH arsR-type" evidence="2">
    <location>
        <begin position="1"/>
        <end position="91"/>
    </location>
</feature>
<dbReference type="SUPFAM" id="SSF46785">
    <property type="entry name" value="Winged helix' DNA-binding domain"/>
    <property type="match status" value="1"/>
</dbReference>
<dbReference type="RefSeq" id="WP_305110733.1">
    <property type="nucleotide sequence ID" value="NZ_JAUTIX010000002.1"/>
</dbReference>
<evidence type="ECO:0000313" key="3">
    <source>
        <dbReference type="EMBL" id="MDP0397566.1"/>
    </source>
</evidence>
<name>A0AA90SQ52_9ACTN</name>
<proteinExistence type="predicted"/>
<dbReference type="SMART" id="SM00418">
    <property type="entry name" value="HTH_ARSR"/>
    <property type="match status" value="1"/>
</dbReference>
<organism evidence="3 4">
    <name type="scientific">Tsukamurella strandjordii</name>
    <dbReference type="NCBI Taxonomy" id="147577"/>
    <lineage>
        <taxon>Bacteria</taxon>
        <taxon>Bacillati</taxon>
        <taxon>Actinomycetota</taxon>
        <taxon>Actinomycetes</taxon>
        <taxon>Mycobacteriales</taxon>
        <taxon>Tsukamurellaceae</taxon>
        <taxon>Tsukamurella</taxon>
    </lineage>
</organism>
<evidence type="ECO:0000313" key="4">
    <source>
        <dbReference type="Proteomes" id="UP001178281"/>
    </source>
</evidence>
<feature type="region of interest" description="Disordered" evidence="1">
    <location>
        <begin position="101"/>
        <end position="131"/>
    </location>
</feature>
<dbReference type="Gene3D" id="1.10.10.10">
    <property type="entry name" value="Winged helix-like DNA-binding domain superfamily/Winged helix DNA-binding domain"/>
    <property type="match status" value="1"/>
</dbReference>
<gene>
    <name evidence="3" type="ORF">Q7X28_06460</name>
</gene>
<dbReference type="NCBIfam" id="NF033788">
    <property type="entry name" value="HTH_metalloreg"/>
    <property type="match status" value="1"/>
</dbReference>